<evidence type="ECO:0000313" key="2">
    <source>
        <dbReference type="Proteomes" id="UP000052268"/>
    </source>
</evidence>
<name>A0A0J7Y810_9SPHN</name>
<protein>
    <submittedName>
        <fullName evidence="1">Uncharacterized protein</fullName>
    </submittedName>
</protein>
<dbReference type="PATRIC" id="fig|1114963.3.peg.414"/>
<gene>
    <name evidence="1" type="ORF">V474_07590</name>
</gene>
<comment type="caution">
    <text evidence="1">The sequence shown here is derived from an EMBL/GenBank/DDBJ whole genome shotgun (WGS) entry which is preliminary data.</text>
</comment>
<dbReference type="OrthoDB" id="7506225at2"/>
<keyword evidence="2" id="KW-1185">Reference proteome</keyword>
<accession>A0A0J7Y810</accession>
<dbReference type="AlphaFoldDB" id="A0A0J7Y810"/>
<dbReference type="Proteomes" id="UP000052268">
    <property type="component" value="Unassembled WGS sequence"/>
</dbReference>
<reference evidence="1 2" key="1">
    <citation type="journal article" date="2015" name="G3 (Bethesda)">
        <title>Insights into Ongoing Evolution of the Hexachlorocyclohexane Catabolic Pathway from Comparative Genomics of Ten Sphingomonadaceae Strains.</title>
        <authorList>
            <person name="Pearce S.L."/>
            <person name="Oakeshott J.G."/>
            <person name="Pandey G."/>
        </authorList>
    </citation>
    <scope>NUCLEOTIDE SEQUENCE [LARGE SCALE GENOMIC DNA]</scope>
    <source>
        <strain evidence="1 2">LL02</strain>
    </source>
</reference>
<dbReference type="RefSeq" id="WP_059149886.1">
    <property type="nucleotide sequence ID" value="NZ_KQ130452.1"/>
</dbReference>
<organism evidence="1 2">
    <name type="scientific">Novosphingobium barchaimii LL02</name>
    <dbReference type="NCBI Taxonomy" id="1114963"/>
    <lineage>
        <taxon>Bacteria</taxon>
        <taxon>Pseudomonadati</taxon>
        <taxon>Pseudomonadota</taxon>
        <taxon>Alphaproteobacteria</taxon>
        <taxon>Sphingomonadales</taxon>
        <taxon>Sphingomonadaceae</taxon>
        <taxon>Novosphingobium</taxon>
    </lineage>
</organism>
<proteinExistence type="predicted"/>
<sequence>MKWSEGGFMLPTDIFEAATLQYSVMAICDCQHSARFETKTLWWHFKRRRWDDRLGPAKQRFWCRVCRSKLRKKVRPVRLEFVAWAKGDFELAWPDERTWKEAVRRVR</sequence>
<dbReference type="EMBL" id="JACU01000002">
    <property type="protein sequence ID" value="KMS59961.1"/>
    <property type="molecule type" value="Genomic_DNA"/>
</dbReference>
<evidence type="ECO:0000313" key="1">
    <source>
        <dbReference type="EMBL" id="KMS59961.1"/>
    </source>
</evidence>